<dbReference type="Gene3D" id="3.30.565.10">
    <property type="entry name" value="Histidine kinase-like ATPase, C-terminal domain"/>
    <property type="match status" value="1"/>
</dbReference>
<evidence type="ECO:0008006" key="2">
    <source>
        <dbReference type="Google" id="ProtNLM"/>
    </source>
</evidence>
<dbReference type="SUPFAM" id="SSF55874">
    <property type="entry name" value="ATPase domain of HSP90 chaperone/DNA topoisomerase II/histidine kinase"/>
    <property type="match status" value="1"/>
</dbReference>
<proteinExistence type="predicted"/>
<accession>A0A382YHI3</accession>
<sequence>MEQQLHRLDTLINQLLEVGRLDAVGHDEEPEELPLLPLLQQCARSACTRHQCSLENVFRFEGRPVVVNARPIVLEMIFGNLLDNAIKYGGQ</sequence>
<dbReference type="InterPro" id="IPR036890">
    <property type="entry name" value="HATPase_C_sf"/>
</dbReference>
<evidence type="ECO:0000313" key="1">
    <source>
        <dbReference type="EMBL" id="SVD82285.1"/>
    </source>
</evidence>
<dbReference type="AlphaFoldDB" id="A0A382YHI3"/>
<protein>
    <recommendedName>
        <fullName evidence="2">Histidine kinase/HSP90-like ATPase domain-containing protein</fullName>
    </recommendedName>
</protein>
<organism evidence="1">
    <name type="scientific">marine metagenome</name>
    <dbReference type="NCBI Taxonomy" id="408172"/>
    <lineage>
        <taxon>unclassified sequences</taxon>
        <taxon>metagenomes</taxon>
        <taxon>ecological metagenomes</taxon>
    </lineage>
</organism>
<feature type="non-terminal residue" evidence="1">
    <location>
        <position position="91"/>
    </location>
</feature>
<gene>
    <name evidence="1" type="ORF">METZ01_LOCUS435139</name>
</gene>
<dbReference type="EMBL" id="UINC01175590">
    <property type="protein sequence ID" value="SVD82285.1"/>
    <property type="molecule type" value="Genomic_DNA"/>
</dbReference>
<reference evidence="1" key="1">
    <citation type="submission" date="2018-05" db="EMBL/GenBank/DDBJ databases">
        <authorList>
            <person name="Lanie J.A."/>
            <person name="Ng W.-L."/>
            <person name="Kazmierczak K.M."/>
            <person name="Andrzejewski T.M."/>
            <person name="Davidsen T.M."/>
            <person name="Wayne K.J."/>
            <person name="Tettelin H."/>
            <person name="Glass J.I."/>
            <person name="Rusch D."/>
            <person name="Podicherti R."/>
            <person name="Tsui H.-C.T."/>
            <person name="Winkler M.E."/>
        </authorList>
    </citation>
    <scope>NUCLEOTIDE SEQUENCE</scope>
</reference>
<name>A0A382YHI3_9ZZZZ</name>